<evidence type="ECO:0000256" key="1">
    <source>
        <dbReference type="SAM" id="MobiDB-lite"/>
    </source>
</evidence>
<feature type="compositionally biased region" description="Polar residues" evidence="1">
    <location>
        <begin position="974"/>
        <end position="986"/>
    </location>
</feature>
<dbReference type="Proteomes" id="UP000319040">
    <property type="component" value="Unassembled WGS sequence"/>
</dbReference>
<dbReference type="InterPro" id="IPR013783">
    <property type="entry name" value="Ig-like_fold"/>
</dbReference>
<dbReference type="SUPFAM" id="SSF117074">
    <property type="entry name" value="Hypothetical protein PA1324"/>
    <property type="match status" value="1"/>
</dbReference>
<dbReference type="EMBL" id="FXTB01000004">
    <property type="protein sequence ID" value="SMO66789.1"/>
    <property type="molecule type" value="Genomic_DNA"/>
</dbReference>
<evidence type="ECO:0000313" key="3">
    <source>
        <dbReference type="Proteomes" id="UP000319040"/>
    </source>
</evidence>
<feature type="region of interest" description="Disordered" evidence="1">
    <location>
        <begin position="974"/>
        <end position="995"/>
    </location>
</feature>
<keyword evidence="3" id="KW-1185">Reference proteome</keyword>
<gene>
    <name evidence="2" type="ORF">SAMN06265379_104245</name>
</gene>
<reference evidence="2 3" key="1">
    <citation type="submission" date="2017-05" db="EMBL/GenBank/DDBJ databases">
        <authorList>
            <person name="Varghese N."/>
            <person name="Submissions S."/>
        </authorList>
    </citation>
    <scope>NUCLEOTIDE SEQUENCE [LARGE SCALE GENOMIC DNA]</scope>
    <source>
        <strain evidence="2 3">DSM 27040</strain>
    </source>
</reference>
<organism evidence="2 3">
    <name type="scientific">Saccharicrinis carchari</name>
    <dbReference type="NCBI Taxonomy" id="1168039"/>
    <lineage>
        <taxon>Bacteria</taxon>
        <taxon>Pseudomonadati</taxon>
        <taxon>Bacteroidota</taxon>
        <taxon>Bacteroidia</taxon>
        <taxon>Marinilabiliales</taxon>
        <taxon>Marinilabiliaceae</taxon>
        <taxon>Saccharicrinis</taxon>
    </lineage>
</organism>
<evidence type="ECO:0000313" key="2">
    <source>
        <dbReference type="EMBL" id="SMO66789.1"/>
    </source>
</evidence>
<dbReference type="Gene3D" id="2.60.40.10">
    <property type="entry name" value="Immunoglobulins"/>
    <property type="match status" value="1"/>
</dbReference>
<evidence type="ECO:0008006" key="4">
    <source>
        <dbReference type="Google" id="ProtNLM"/>
    </source>
</evidence>
<sequence length="995" mass="112502">MKSANKLLLLILLFLIFGGVNSIAYSQMSGGMSMSFLNADSESTVNDFATNVLRIKNGTEKQQNVSLSINPPAGWQVLGNAQKQISIGAKDSIFVPVRLRPSSLMQGDMAYMANAFLNVNGFTVANAVWNIAIKRQSNWTASISATKVYFVQQSDLSEFSLQLNNSGNSEEVLMVNVQAETGILLKNAEDEWVQNIQQRIELKVQQDSTLTFDILQSSEPVKPTDRYTGDITNYRIKITVSNEQRRQGSKGRWTGHVNFVQLPDSRKVEASAFGSFPLTIEWDSYNILDDNTYGALGMYGTKRLSDHQTFNYYYQASFIDNKINWNSLLGNYFYLGYFSQPFNVELGDISAGRGGSNLIGEGVKGSYNYKNHRLGAMYIGNPSVFDNPTIKGFGGFYQYTGEKLRGDVYAESSENIIANIASNATSADVSYRLSNKHRLNFGTGYSTQKYATFNDTVLTGYKMEARYNGYFKKFQINLSGQYNTPSYLLRRGVSAVTGSLSYPLKKGLRLRGAFSGYKSQAEYLQSDGIMQDSIFSRRNKYFLQLLFSNDKQSYAIQPEYSIFETNLLKTNMAGINFEYRTRVNSKMSFFSTLFAGQSGFPDIAEADPIFVANSRLSVRYNNLNANIRYYYGPYYLSEQSQYLATRQNPQRLFAMMYYDYWFANNKMRLDLNLNYNYTTVKGRQQLVSRPELFYYTNKQFEFSLYANYLMYANAEYERTPISFNGSPVASSGDIVPADVFSRVEYGFGIKINVNVPAGLHKNYRAMMVVFRDLNGNGIKDQNEPAYGDMLIKVTRVDESFSENDLMMQQNEIYELITNSDGEAIYRHLPKGNYKIESSPLTTTDGWFSGDVRYEMIDGNKTVYIPLSRGARCSGSIFVERAEYSDEKPLMLGGIRVTAVNQLSGATYSALTDKYGNYSLYLPNGDYVLTINEGAVGTRFQFAKNNIPLSVKSRSQNYNVSFNLGERKRQINFGPKQNSDAILQSTPIKDKRNEEN</sequence>
<dbReference type="AlphaFoldDB" id="A0A521D534"/>
<accession>A0A521D534</accession>
<protein>
    <recommendedName>
        <fullName evidence="4">SD-repeat containing protein B domain-containing protein</fullName>
    </recommendedName>
</protein>
<proteinExistence type="predicted"/>
<name>A0A521D534_SACCC</name>